<gene>
    <name evidence="1" type="ORF">OAN307_c07400</name>
</gene>
<dbReference type="AlphaFoldDB" id="M9R9S2"/>
<proteinExistence type="predicted"/>
<keyword evidence="2" id="KW-1185">Reference proteome</keyword>
<dbReference type="EMBL" id="CP003740">
    <property type="protein sequence ID" value="AGI66465.1"/>
    <property type="molecule type" value="Genomic_DNA"/>
</dbReference>
<protein>
    <submittedName>
        <fullName evidence="1">Uncharacterized protein</fullName>
    </submittedName>
</protein>
<dbReference type="KEGG" id="oat:OAN307_c07400"/>
<dbReference type="HOGENOM" id="CLU_2396744_0_0_5"/>
<sequence length="93" mass="10807">MKRFVLSYIREAKKPVTSRDITEAWALDRGLVCDETTFTILRKRIGACIKVCLNQGLLVNHGWTEDHGESRPYQLWSLKKSGMLHTVYNQQVR</sequence>
<evidence type="ECO:0000313" key="1">
    <source>
        <dbReference type="EMBL" id="AGI66465.1"/>
    </source>
</evidence>
<reference evidence="1 2" key="1">
    <citation type="journal article" date="2013" name="PLoS ONE">
        <title>Poles Apart: Arctic and Antarctic Octadecabacter strains Share High Genome Plasticity and a New Type of Xanthorhodopsin.</title>
        <authorList>
            <person name="Vollmers J."/>
            <person name="Voget S."/>
            <person name="Dietrich S."/>
            <person name="Gollnow K."/>
            <person name="Smits M."/>
            <person name="Meyer K."/>
            <person name="Brinkhoff T."/>
            <person name="Simon M."/>
            <person name="Daniel R."/>
        </authorList>
    </citation>
    <scope>NUCLEOTIDE SEQUENCE [LARGE SCALE GENOMIC DNA]</scope>
    <source>
        <strain evidence="1 2">307</strain>
    </source>
</reference>
<dbReference type="eggNOG" id="ENOG5032TEX">
    <property type="taxonomic scope" value="Bacteria"/>
</dbReference>
<dbReference type="Proteomes" id="UP000005307">
    <property type="component" value="Chromosome"/>
</dbReference>
<organism evidence="1 2">
    <name type="scientific">Octadecabacter antarcticus 307</name>
    <dbReference type="NCBI Taxonomy" id="391626"/>
    <lineage>
        <taxon>Bacteria</taxon>
        <taxon>Pseudomonadati</taxon>
        <taxon>Pseudomonadota</taxon>
        <taxon>Alphaproteobacteria</taxon>
        <taxon>Rhodobacterales</taxon>
        <taxon>Roseobacteraceae</taxon>
        <taxon>Octadecabacter</taxon>
    </lineage>
</organism>
<evidence type="ECO:0000313" key="2">
    <source>
        <dbReference type="Proteomes" id="UP000005307"/>
    </source>
</evidence>
<name>M9R9S2_9RHOB</name>
<accession>M9R9S2</accession>